<protein>
    <submittedName>
        <fullName evidence="2">Sigma-70 family RNA polymerase sigma factor</fullName>
    </submittedName>
</protein>
<comment type="caution">
    <text evidence="2">The sequence shown here is derived from an EMBL/GenBank/DDBJ whole genome shotgun (WGS) entry which is preliminary data.</text>
</comment>
<organism evidence="2 3">
    <name type="scientific">Gemmata palustris</name>
    <dbReference type="NCBI Taxonomy" id="2822762"/>
    <lineage>
        <taxon>Bacteria</taxon>
        <taxon>Pseudomonadati</taxon>
        <taxon>Planctomycetota</taxon>
        <taxon>Planctomycetia</taxon>
        <taxon>Gemmatales</taxon>
        <taxon>Gemmataceae</taxon>
        <taxon>Gemmata</taxon>
    </lineage>
</organism>
<dbReference type="Proteomes" id="UP000676565">
    <property type="component" value="Unassembled WGS sequence"/>
</dbReference>
<reference evidence="2 3" key="1">
    <citation type="submission" date="2021-04" db="EMBL/GenBank/DDBJ databases">
        <authorList>
            <person name="Ivanova A."/>
        </authorList>
    </citation>
    <scope>NUCLEOTIDE SEQUENCE [LARGE SCALE GENOMIC DNA]</scope>
    <source>
        <strain evidence="2 3">G18</strain>
    </source>
</reference>
<evidence type="ECO:0000313" key="3">
    <source>
        <dbReference type="Proteomes" id="UP000676565"/>
    </source>
</evidence>
<evidence type="ECO:0000259" key="1">
    <source>
        <dbReference type="Pfam" id="PF07638"/>
    </source>
</evidence>
<sequence length="193" mass="21636">MTLTIADPVQVWLDAHRAGTKPSHNDLCVLCEGRVRELVRRQLRTFPLVVQDSQTTEVANATLLRLLAALGSRVCPQSTLDLERFLAHIVRRVLLDMNKAIQNRRRRVGALGDAPIAAPEDGDQIETDLMVAFHEYVEALPPDEQALFDVFYYQGKTKLEAAALLGLPPTTAHAHWVKARYRASKKFGRDLTD</sequence>
<name>A0ABS5BK90_9BACT</name>
<dbReference type="InterPro" id="IPR053812">
    <property type="entry name" value="HTH_Sigma70_ECF-like"/>
</dbReference>
<keyword evidence="3" id="KW-1185">Reference proteome</keyword>
<evidence type="ECO:0000313" key="2">
    <source>
        <dbReference type="EMBL" id="MBP3954090.1"/>
    </source>
</evidence>
<dbReference type="EMBL" id="JAGKQQ010000001">
    <property type="protein sequence ID" value="MBP3954090.1"/>
    <property type="molecule type" value="Genomic_DNA"/>
</dbReference>
<dbReference type="RefSeq" id="WP_210652224.1">
    <property type="nucleotide sequence ID" value="NZ_JAGKQQ010000001.1"/>
</dbReference>
<proteinExistence type="predicted"/>
<dbReference type="SUPFAM" id="SSF88659">
    <property type="entry name" value="Sigma3 and sigma4 domains of RNA polymerase sigma factors"/>
    <property type="match status" value="1"/>
</dbReference>
<feature type="domain" description="RNA polymerase sigma-70 ECF-like HTH" evidence="1">
    <location>
        <begin position="9"/>
        <end position="184"/>
    </location>
</feature>
<gene>
    <name evidence="2" type="ORF">J8F10_02110</name>
</gene>
<accession>A0ABS5BK90</accession>
<dbReference type="Pfam" id="PF07638">
    <property type="entry name" value="Sigma70_ECF"/>
    <property type="match status" value="1"/>
</dbReference>
<dbReference type="InterPro" id="IPR013324">
    <property type="entry name" value="RNA_pol_sigma_r3/r4-like"/>
</dbReference>
<dbReference type="InterPro" id="IPR036388">
    <property type="entry name" value="WH-like_DNA-bd_sf"/>
</dbReference>
<dbReference type="Gene3D" id="1.10.10.10">
    <property type="entry name" value="Winged helix-like DNA-binding domain superfamily/Winged helix DNA-binding domain"/>
    <property type="match status" value="1"/>
</dbReference>